<dbReference type="Pfam" id="PF03357">
    <property type="entry name" value="Snf7"/>
    <property type="match status" value="1"/>
</dbReference>
<dbReference type="PANTHER" id="PTHR22761:SF7">
    <property type="entry name" value="SNF7 FAMILY PROTEIN"/>
    <property type="match status" value="1"/>
</dbReference>
<keyword evidence="2" id="KW-1185">Reference proteome</keyword>
<comment type="caution">
    <text evidence="1">The sequence shown here is derived from an EMBL/GenBank/DDBJ whole genome shotgun (WGS) entry which is preliminary data.</text>
</comment>
<proteinExistence type="predicted"/>
<dbReference type="GO" id="GO:0005771">
    <property type="term" value="C:multivesicular body"/>
    <property type="evidence" value="ECO:0007669"/>
    <property type="project" value="TreeGrafter"/>
</dbReference>
<dbReference type="OrthoDB" id="10250120at2759"/>
<organism evidence="1 2">
    <name type="scientific">Coptis chinensis</name>
    <dbReference type="NCBI Taxonomy" id="261450"/>
    <lineage>
        <taxon>Eukaryota</taxon>
        <taxon>Viridiplantae</taxon>
        <taxon>Streptophyta</taxon>
        <taxon>Embryophyta</taxon>
        <taxon>Tracheophyta</taxon>
        <taxon>Spermatophyta</taxon>
        <taxon>Magnoliopsida</taxon>
        <taxon>Ranunculales</taxon>
        <taxon>Ranunculaceae</taxon>
        <taxon>Coptidoideae</taxon>
        <taxon>Coptis</taxon>
    </lineage>
</organism>
<gene>
    <name evidence="1" type="ORF">IFM89_002853</name>
</gene>
<dbReference type="GO" id="GO:0000815">
    <property type="term" value="C:ESCRT III complex"/>
    <property type="evidence" value="ECO:0007669"/>
    <property type="project" value="TreeGrafter"/>
</dbReference>
<dbReference type="InterPro" id="IPR005024">
    <property type="entry name" value="Snf7_fam"/>
</dbReference>
<protein>
    <recommendedName>
        <fullName evidence="3">Charged multivesicular body protein 7</fullName>
    </recommendedName>
</protein>
<dbReference type="GO" id="GO:0032511">
    <property type="term" value="P:late endosome to vacuole transport via multivesicular body sorting pathway"/>
    <property type="evidence" value="ECO:0007669"/>
    <property type="project" value="TreeGrafter"/>
</dbReference>
<dbReference type="Gene3D" id="6.10.140.1230">
    <property type="match status" value="1"/>
</dbReference>
<evidence type="ECO:0008006" key="3">
    <source>
        <dbReference type="Google" id="ProtNLM"/>
    </source>
</evidence>
<sequence length="434" mass="48090">MSSVAEYIRHQVADWDDEVVTSGRFKAFSGQRSDWEPKYLFWKDLILKVARHLGVFTIHSSQVKDWFIRGGLTPLCIDRVLLEMYNTGEALRSEEDTTSGRLSQLFKRVVHSIGISTSSSAPQEDRFILRTLLAERAGEVIRCLSESHWTSFCIITVEKFHTICNANASNDASAILTYLSSNGKARLLSISKMDFIQGVKVSLVPAPVATVSTFDCNLLHLIWTSEKLHQQLDVIDRRCEMSRSSALASVKSGNKQVALRHVRQLKLSSESRERCTSLLNRVEEVLNVIVNAESTKKVSEAIQIGAKAIKECGISMEEVQHCLEELDERVSSQKEVEEALGSAALAYTGIEDEDVEEEFKKLEIELGDEIPIKQIFETVADSSAVVQESLVSAGSVDKTVSNMKVADGASRKLDTGNSVDSLTNNLCSLKLEAA</sequence>
<name>A0A835H426_9MAGN</name>
<evidence type="ECO:0000313" key="2">
    <source>
        <dbReference type="Proteomes" id="UP000631114"/>
    </source>
</evidence>
<dbReference type="Pfam" id="PF25880">
    <property type="entry name" value="WHD_CHMP7_1st"/>
    <property type="match status" value="1"/>
</dbReference>
<dbReference type="PANTHER" id="PTHR22761">
    <property type="entry name" value="CHARGED MULTIVESICULAR BODY PROTEIN"/>
    <property type="match status" value="1"/>
</dbReference>
<dbReference type="AlphaFoldDB" id="A0A835H426"/>
<dbReference type="GO" id="GO:0009898">
    <property type="term" value="C:cytoplasmic side of plasma membrane"/>
    <property type="evidence" value="ECO:0007669"/>
    <property type="project" value="TreeGrafter"/>
</dbReference>
<dbReference type="EMBL" id="JADFTS010000008">
    <property type="protein sequence ID" value="KAF9591198.1"/>
    <property type="molecule type" value="Genomic_DNA"/>
</dbReference>
<dbReference type="Proteomes" id="UP000631114">
    <property type="component" value="Unassembled WGS sequence"/>
</dbReference>
<dbReference type="GO" id="GO:0006900">
    <property type="term" value="P:vesicle budding from membrane"/>
    <property type="evidence" value="ECO:0007669"/>
    <property type="project" value="TreeGrafter"/>
</dbReference>
<reference evidence="1 2" key="1">
    <citation type="submission" date="2020-10" db="EMBL/GenBank/DDBJ databases">
        <title>The Coptis chinensis genome and diversification of protoberbering-type alkaloids.</title>
        <authorList>
            <person name="Wang B."/>
            <person name="Shu S."/>
            <person name="Song C."/>
            <person name="Liu Y."/>
        </authorList>
    </citation>
    <scope>NUCLEOTIDE SEQUENCE [LARGE SCALE GENOMIC DNA]</scope>
    <source>
        <strain evidence="1">HL-2020</strain>
        <tissue evidence="1">Leaf</tissue>
    </source>
</reference>
<evidence type="ECO:0000313" key="1">
    <source>
        <dbReference type="EMBL" id="KAF9591198.1"/>
    </source>
</evidence>
<accession>A0A835H426</accession>